<dbReference type="SUPFAM" id="SSF53335">
    <property type="entry name" value="S-adenosyl-L-methionine-dependent methyltransferases"/>
    <property type="match status" value="1"/>
</dbReference>
<dbReference type="GO" id="GO:0016279">
    <property type="term" value="F:protein-lysine N-methyltransferase activity"/>
    <property type="evidence" value="ECO:0007669"/>
    <property type="project" value="RHEA"/>
</dbReference>
<keyword evidence="3 6" id="KW-0489">Methyltransferase</keyword>
<dbReference type="RefSeq" id="WP_027355563.1">
    <property type="nucleotide sequence ID" value="NZ_FQUW01000005.1"/>
</dbReference>
<dbReference type="GO" id="GO:0005737">
    <property type="term" value="C:cytoplasm"/>
    <property type="evidence" value="ECO:0007669"/>
    <property type="project" value="UniProtKB-SubCell"/>
</dbReference>
<dbReference type="EMBL" id="FQUW01000005">
    <property type="protein sequence ID" value="SHE38160.1"/>
    <property type="molecule type" value="Genomic_DNA"/>
</dbReference>
<dbReference type="Proteomes" id="UP000184196">
    <property type="component" value="Unassembled WGS sequence"/>
</dbReference>
<keyword evidence="2 6" id="KW-0963">Cytoplasm</keyword>
<dbReference type="HAMAP" id="MF_00735">
    <property type="entry name" value="Methyltr_PrmA"/>
    <property type="match status" value="1"/>
</dbReference>
<comment type="catalytic activity">
    <reaction evidence="6">
        <text>L-lysyl-[protein] + 3 S-adenosyl-L-methionine = N(6),N(6),N(6)-trimethyl-L-lysyl-[protein] + 3 S-adenosyl-L-homocysteine + 3 H(+)</text>
        <dbReference type="Rhea" id="RHEA:54192"/>
        <dbReference type="Rhea" id="RHEA-COMP:9752"/>
        <dbReference type="Rhea" id="RHEA-COMP:13826"/>
        <dbReference type="ChEBI" id="CHEBI:15378"/>
        <dbReference type="ChEBI" id="CHEBI:29969"/>
        <dbReference type="ChEBI" id="CHEBI:57856"/>
        <dbReference type="ChEBI" id="CHEBI:59789"/>
        <dbReference type="ChEBI" id="CHEBI:61961"/>
    </reaction>
</comment>
<reference evidence="8" key="1">
    <citation type="submission" date="2016-11" db="EMBL/GenBank/DDBJ databases">
        <authorList>
            <person name="Varghese N."/>
            <person name="Submissions S."/>
        </authorList>
    </citation>
    <scope>NUCLEOTIDE SEQUENCE [LARGE SCALE GENOMIC DNA]</scope>
    <source>
        <strain evidence="8">DSM 11792</strain>
    </source>
</reference>
<dbReference type="AlphaFoldDB" id="A0A1M4T197"/>
<dbReference type="InterPro" id="IPR029063">
    <property type="entry name" value="SAM-dependent_MTases_sf"/>
</dbReference>
<dbReference type="InterPro" id="IPR004498">
    <property type="entry name" value="Ribosomal_PrmA_MeTrfase"/>
</dbReference>
<keyword evidence="7" id="KW-0689">Ribosomal protein</keyword>
<evidence type="ECO:0000256" key="3">
    <source>
        <dbReference type="ARBA" id="ARBA00022603"/>
    </source>
</evidence>
<evidence type="ECO:0000313" key="8">
    <source>
        <dbReference type="Proteomes" id="UP000184196"/>
    </source>
</evidence>
<evidence type="ECO:0000256" key="6">
    <source>
        <dbReference type="HAMAP-Rule" id="MF_00735"/>
    </source>
</evidence>
<protein>
    <recommendedName>
        <fullName evidence="6">Ribosomal protein L11 methyltransferase</fullName>
        <shortName evidence="6">L11 Mtase</shortName>
        <ecNumber evidence="6">2.1.1.-</ecNumber>
    </recommendedName>
</protein>
<dbReference type="InterPro" id="IPR050078">
    <property type="entry name" value="Ribosomal_L11_MeTrfase_PrmA"/>
</dbReference>
<keyword evidence="4 6" id="KW-0808">Transferase</keyword>
<comment type="similarity">
    <text evidence="1 6">Belongs to the methyltransferase superfamily. PrmA family.</text>
</comment>
<sequence length="308" mass="33500">MEWLEIAVTTPGEWVEAVSNIFIELGTGGVAIEDPALFSLYLQGAEDEVALDPSSLPREPVVKAYLPVDENLDVRVATLKRRLFALAGEDVFNIRTRRVMEEDWARAWRDYYKPVPVGRRLVIKPAWEEYPALPGQVVIEMDPGMAFGSGTHPTTQLCLTLMEDILSGGEVVVDVGTGSGVLTIAAALLGARRVVAIDNDPVAVSAARDNVKLNRVQDKVEVLCNNLLDGVAITADVVVANIVADVIIRLIPQAVGILKPEGLFIASGIIRGRERDVVGALENHGFKIVDRRCRGEWYALVARGGCRP</sequence>
<feature type="binding site" evidence="6">
    <location>
        <position position="198"/>
    </location>
    <ligand>
        <name>S-adenosyl-L-methionine</name>
        <dbReference type="ChEBI" id="CHEBI:59789"/>
    </ligand>
</feature>
<evidence type="ECO:0000256" key="5">
    <source>
        <dbReference type="ARBA" id="ARBA00022691"/>
    </source>
</evidence>
<dbReference type="EC" id="2.1.1.-" evidence="6"/>
<keyword evidence="8" id="KW-1185">Reference proteome</keyword>
<feature type="binding site" evidence="6">
    <location>
        <position position="176"/>
    </location>
    <ligand>
        <name>S-adenosyl-L-methionine</name>
        <dbReference type="ChEBI" id="CHEBI:59789"/>
    </ligand>
</feature>
<feature type="binding site" evidence="6">
    <location>
        <position position="241"/>
    </location>
    <ligand>
        <name>S-adenosyl-L-methionine</name>
        <dbReference type="ChEBI" id="CHEBI:59789"/>
    </ligand>
</feature>
<organism evidence="7 8">
    <name type="scientific">Desulfofundulus australicus DSM 11792</name>
    <dbReference type="NCBI Taxonomy" id="1121425"/>
    <lineage>
        <taxon>Bacteria</taxon>
        <taxon>Bacillati</taxon>
        <taxon>Bacillota</taxon>
        <taxon>Clostridia</taxon>
        <taxon>Eubacteriales</taxon>
        <taxon>Peptococcaceae</taxon>
        <taxon>Desulfofundulus</taxon>
    </lineage>
</organism>
<evidence type="ECO:0000256" key="2">
    <source>
        <dbReference type="ARBA" id="ARBA00022490"/>
    </source>
</evidence>
<name>A0A1M4T197_9FIRM</name>
<dbReference type="NCBIfam" id="TIGR00406">
    <property type="entry name" value="prmA"/>
    <property type="match status" value="1"/>
</dbReference>
<dbReference type="PANTHER" id="PTHR43648">
    <property type="entry name" value="ELECTRON TRANSFER FLAVOPROTEIN BETA SUBUNIT LYSINE METHYLTRANSFERASE"/>
    <property type="match status" value="1"/>
</dbReference>
<accession>A0A1M4T197</accession>
<dbReference type="CDD" id="cd02440">
    <property type="entry name" value="AdoMet_MTases"/>
    <property type="match status" value="1"/>
</dbReference>
<dbReference type="Gene3D" id="3.40.50.150">
    <property type="entry name" value="Vaccinia Virus protein VP39"/>
    <property type="match status" value="1"/>
</dbReference>
<dbReference type="Pfam" id="PF06325">
    <property type="entry name" value="PrmA"/>
    <property type="match status" value="1"/>
</dbReference>
<feature type="binding site" evidence="6">
    <location>
        <position position="155"/>
    </location>
    <ligand>
        <name>S-adenosyl-L-methionine</name>
        <dbReference type="ChEBI" id="CHEBI:59789"/>
    </ligand>
</feature>
<evidence type="ECO:0000256" key="4">
    <source>
        <dbReference type="ARBA" id="ARBA00022679"/>
    </source>
</evidence>
<proteinExistence type="inferred from homology"/>
<dbReference type="PANTHER" id="PTHR43648:SF1">
    <property type="entry name" value="ELECTRON TRANSFER FLAVOPROTEIN BETA SUBUNIT LYSINE METHYLTRANSFERASE"/>
    <property type="match status" value="1"/>
</dbReference>
<evidence type="ECO:0000256" key="1">
    <source>
        <dbReference type="ARBA" id="ARBA00009741"/>
    </source>
</evidence>
<comment type="subcellular location">
    <subcellularLocation>
        <location evidence="6">Cytoplasm</location>
    </subcellularLocation>
</comment>
<dbReference type="OrthoDB" id="9785995at2"/>
<dbReference type="GO" id="GO:0005840">
    <property type="term" value="C:ribosome"/>
    <property type="evidence" value="ECO:0007669"/>
    <property type="project" value="UniProtKB-KW"/>
</dbReference>
<gene>
    <name evidence="6" type="primary">prmA</name>
    <name evidence="7" type="ORF">SAMN02745218_00201</name>
</gene>
<dbReference type="PIRSF" id="PIRSF000401">
    <property type="entry name" value="RPL11_MTase"/>
    <property type="match status" value="1"/>
</dbReference>
<comment type="function">
    <text evidence="6">Methylates ribosomal protein L11.</text>
</comment>
<evidence type="ECO:0000313" key="7">
    <source>
        <dbReference type="EMBL" id="SHE38160.1"/>
    </source>
</evidence>
<keyword evidence="7" id="KW-0687">Ribonucleoprotein</keyword>
<dbReference type="GO" id="GO:0032259">
    <property type="term" value="P:methylation"/>
    <property type="evidence" value="ECO:0007669"/>
    <property type="project" value="UniProtKB-KW"/>
</dbReference>
<keyword evidence="5 6" id="KW-0949">S-adenosyl-L-methionine</keyword>